<feature type="compositionally biased region" description="Basic and acidic residues" evidence="2">
    <location>
        <begin position="10"/>
        <end position="19"/>
    </location>
</feature>
<feature type="region of interest" description="Disordered" evidence="2">
    <location>
        <begin position="1"/>
        <end position="20"/>
    </location>
</feature>
<dbReference type="NCBIfam" id="TIGR01262">
    <property type="entry name" value="maiA"/>
    <property type="match status" value="1"/>
</dbReference>
<accession>A0ABN0GC74</accession>
<dbReference type="EC" id="5.2.1.2" evidence="5"/>
<dbReference type="EMBL" id="JH692061">
    <property type="protein sequence ID" value="EIP89866.1"/>
    <property type="molecule type" value="Genomic_DNA"/>
</dbReference>
<dbReference type="InterPro" id="IPR010987">
    <property type="entry name" value="Glutathione-S-Trfase_C-like"/>
</dbReference>
<dbReference type="InterPro" id="IPR036249">
    <property type="entry name" value="Thioredoxin-like_sf"/>
</dbReference>
<dbReference type="PROSITE" id="PS50404">
    <property type="entry name" value="GST_NTER"/>
    <property type="match status" value="1"/>
</dbReference>
<proteinExistence type="inferred from homology"/>
<feature type="domain" description="GST N-terminal" evidence="3">
    <location>
        <begin position="65"/>
        <end position="148"/>
    </location>
</feature>
<dbReference type="CDD" id="cd03042">
    <property type="entry name" value="GST_N_Zeta"/>
    <property type="match status" value="1"/>
</dbReference>
<dbReference type="InterPro" id="IPR036282">
    <property type="entry name" value="Glutathione-S-Trfase_C_sf"/>
</dbReference>
<dbReference type="InterPro" id="IPR004045">
    <property type="entry name" value="Glutathione_S-Trfase_N"/>
</dbReference>
<dbReference type="PANTHER" id="PTHR42673:SF21">
    <property type="entry name" value="GLUTATHIONE S-TRANSFERASE YFCF"/>
    <property type="match status" value="1"/>
</dbReference>
<evidence type="ECO:0000256" key="2">
    <source>
        <dbReference type="SAM" id="MobiDB-lite"/>
    </source>
</evidence>
<comment type="similarity">
    <text evidence="1">Belongs to the GST superfamily. Zeta family.</text>
</comment>
<dbReference type="Gene3D" id="3.40.30.10">
    <property type="entry name" value="Glutaredoxin"/>
    <property type="match status" value="1"/>
</dbReference>
<organism evidence="5 6">
    <name type="scientific">Burkholderia humptydooensis MSMB43</name>
    <dbReference type="NCBI Taxonomy" id="441157"/>
    <lineage>
        <taxon>Bacteria</taxon>
        <taxon>Pseudomonadati</taxon>
        <taxon>Pseudomonadota</taxon>
        <taxon>Betaproteobacteria</taxon>
        <taxon>Burkholderiales</taxon>
        <taxon>Burkholderiaceae</taxon>
        <taxon>Burkholderia</taxon>
        <taxon>pseudomallei group</taxon>
    </lineage>
</organism>
<dbReference type="PROSITE" id="PS50405">
    <property type="entry name" value="GST_CTER"/>
    <property type="match status" value="1"/>
</dbReference>
<dbReference type="Proteomes" id="UP000004682">
    <property type="component" value="Unassembled WGS sequence"/>
</dbReference>
<dbReference type="InterPro" id="IPR040079">
    <property type="entry name" value="Glutathione_S-Trfase"/>
</dbReference>
<dbReference type="SUPFAM" id="SSF52833">
    <property type="entry name" value="Thioredoxin-like"/>
    <property type="match status" value="1"/>
</dbReference>
<evidence type="ECO:0000313" key="6">
    <source>
        <dbReference type="Proteomes" id="UP000004682"/>
    </source>
</evidence>
<gene>
    <name evidence="5" type="ORF">A33K_13449</name>
</gene>
<dbReference type="Gene3D" id="1.20.1050.10">
    <property type="match status" value="1"/>
</dbReference>
<reference evidence="6" key="1">
    <citation type="journal article" date="2012" name="J. Bacteriol.">
        <title>Revised Genome Sequence of Burkholderia thailandensis MSMB43 with Improved Annotation.</title>
        <authorList>
            <person name="Zhuo Y."/>
            <person name="Liu L."/>
            <person name="Wang Q."/>
            <person name="Liu X."/>
            <person name="Ren B."/>
            <person name="Liu M."/>
            <person name="Ni P."/>
            <person name="Cheng Y.Q."/>
            <person name="Zhang L."/>
        </authorList>
    </citation>
    <scope>NUCLEOTIDE SEQUENCE [LARGE SCALE GENOMIC DNA]</scope>
    <source>
        <strain evidence="6">MSMB43</strain>
    </source>
</reference>
<evidence type="ECO:0000259" key="3">
    <source>
        <dbReference type="PROSITE" id="PS50404"/>
    </source>
</evidence>
<protein>
    <submittedName>
        <fullName evidence="5">Maleylacetoacetate isomerase</fullName>
        <ecNumber evidence="5">5.2.1.2</ecNumber>
    </submittedName>
</protein>
<feature type="region of interest" description="Disordered" evidence="2">
    <location>
        <begin position="34"/>
        <end position="61"/>
    </location>
</feature>
<evidence type="ECO:0000313" key="5">
    <source>
        <dbReference type="EMBL" id="EIP89866.1"/>
    </source>
</evidence>
<name>A0ABN0GC74_9BURK</name>
<feature type="compositionally biased region" description="Low complexity" evidence="2">
    <location>
        <begin position="38"/>
        <end position="47"/>
    </location>
</feature>
<sequence length="280" mass="31417">MPQLRTSKVPPDRPREPARRVTLAAVAAAFGVTKRSNARPAASRRAPPVAPERRREDRRSRHGGTLMKLYSYFRSSAAFRVRIALHLKKLPFDYVPVHLLRDGGQQLTDDYRALNPDALVPTLIDGDSPLQQSLAIVEYLDEAYPDVPLLPKAPVDRAYVRAIALQVACEIHPLNNLRVLKYLKHTLQVDDYAKDAWYRHWIEDGFKSLEARLSSDPRAGKLCFGDAPTLADLCVVPQVFNAQRFSIGLERFPTIQRIHDHAMTLDAFKAAAPAAQPDAE</sequence>
<dbReference type="InterPro" id="IPR005955">
    <property type="entry name" value="GST_Zeta"/>
</dbReference>
<dbReference type="SFLD" id="SFLDG00358">
    <property type="entry name" value="Main_(cytGST)"/>
    <property type="match status" value="1"/>
</dbReference>
<evidence type="ECO:0000259" key="4">
    <source>
        <dbReference type="PROSITE" id="PS50405"/>
    </source>
</evidence>
<dbReference type="PANTHER" id="PTHR42673">
    <property type="entry name" value="MALEYLACETOACETATE ISOMERASE"/>
    <property type="match status" value="1"/>
</dbReference>
<keyword evidence="6" id="KW-1185">Reference proteome</keyword>
<keyword evidence="5" id="KW-0413">Isomerase</keyword>
<dbReference type="GO" id="GO:0016034">
    <property type="term" value="F:maleylacetoacetate isomerase activity"/>
    <property type="evidence" value="ECO:0007669"/>
    <property type="project" value="UniProtKB-EC"/>
</dbReference>
<dbReference type="Pfam" id="PF13417">
    <property type="entry name" value="GST_N_3"/>
    <property type="match status" value="1"/>
</dbReference>
<dbReference type="SFLD" id="SFLDS00019">
    <property type="entry name" value="Glutathione_Transferase_(cytos"/>
    <property type="match status" value="1"/>
</dbReference>
<dbReference type="InterPro" id="IPR034330">
    <property type="entry name" value="GST_Zeta_C"/>
</dbReference>
<dbReference type="InterPro" id="IPR034333">
    <property type="entry name" value="GST_Zeta_N"/>
</dbReference>
<evidence type="ECO:0000256" key="1">
    <source>
        <dbReference type="ARBA" id="ARBA00010007"/>
    </source>
</evidence>
<dbReference type="SUPFAM" id="SSF47616">
    <property type="entry name" value="GST C-terminal domain-like"/>
    <property type="match status" value="1"/>
</dbReference>
<feature type="domain" description="GST C-terminal" evidence="4">
    <location>
        <begin position="153"/>
        <end position="280"/>
    </location>
</feature>
<dbReference type="CDD" id="cd03191">
    <property type="entry name" value="GST_C_Zeta"/>
    <property type="match status" value="1"/>
</dbReference>